<gene>
    <name evidence="2" type="ORF">HJC23_010038</name>
</gene>
<sequence>MMHPALSHENTKREHIVSMPPIPSLRHETKIRMTSPSTPVQLDTKTSISTSAENHDRSKDSGFDEFLRVIGVDATSVPDTDAASSVEGTKDGAGNPGGAPVDGALLQEAPLERPASCVERVEPQSADFMNSVNTVDSWGGDNPVTSLKSASCPNMPVTTKNPPQASAEDEDDLSDPDERKDVKQVEGQVTAEAPAQDIETAIKPAPAQGHELDEVANFINFDKFLYKDSSNYYYSQANKSVRDKLEKVKTTKTTRRSSHADFDGSAHSKSSVLSKRSTLSAYRGPQRTKSDGSAIRSVLKNRRGSDYSGNGSASFDASSIGNASARSIKRTVSFSCVNIREHERIAGDNPCVTSGVPLSIGWRSIQHPAIDLDMYEKNKGPSRDKIEMMVPADIRKDILRNEFGVSIREMNEAIKAVNISKRQRRHTVAIEHLEGWGEVLQSAKRKFGRLVKGTTTQKEEIKLWDQAHKAAMKQYLEENGPGSLGKNPEEAGSGEKGVGPLIAVEGVEGGNFLGSVLCTK</sequence>
<evidence type="ECO:0000313" key="2">
    <source>
        <dbReference type="EMBL" id="KAL3790759.1"/>
    </source>
</evidence>
<dbReference type="AlphaFoldDB" id="A0ABD3PSR4"/>
<feature type="region of interest" description="Disordered" evidence="1">
    <location>
        <begin position="243"/>
        <end position="312"/>
    </location>
</feature>
<feature type="region of interest" description="Disordered" evidence="1">
    <location>
        <begin position="34"/>
        <end position="60"/>
    </location>
</feature>
<accession>A0ABD3PSR4</accession>
<name>A0ABD3PSR4_9STRA</name>
<feature type="compositionally biased region" description="Polar residues" evidence="1">
    <location>
        <begin position="143"/>
        <end position="164"/>
    </location>
</feature>
<dbReference type="EMBL" id="JABMIG020000123">
    <property type="protein sequence ID" value="KAL3790759.1"/>
    <property type="molecule type" value="Genomic_DNA"/>
</dbReference>
<protein>
    <submittedName>
        <fullName evidence="2">Uncharacterized protein</fullName>
    </submittedName>
</protein>
<keyword evidence="3" id="KW-1185">Reference proteome</keyword>
<feature type="region of interest" description="Disordered" evidence="1">
    <location>
        <begin position="136"/>
        <end position="199"/>
    </location>
</feature>
<feature type="compositionally biased region" description="Polar residues" evidence="1">
    <location>
        <begin position="267"/>
        <end position="280"/>
    </location>
</feature>
<evidence type="ECO:0000313" key="3">
    <source>
        <dbReference type="Proteomes" id="UP001516023"/>
    </source>
</evidence>
<proteinExistence type="predicted"/>
<reference evidence="2 3" key="1">
    <citation type="journal article" date="2020" name="G3 (Bethesda)">
        <title>Improved Reference Genome for Cyclotella cryptica CCMP332, a Model for Cell Wall Morphogenesis, Salinity Adaptation, and Lipid Production in Diatoms (Bacillariophyta).</title>
        <authorList>
            <person name="Roberts W.R."/>
            <person name="Downey K.M."/>
            <person name="Ruck E.C."/>
            <person name="Traller J.C."/>
            <person name="Alverson A.J."/>
        </authorList>
    </citation>
    <scope>NUCLEOTIDE SEQUENCE [LARGE SCALE GENOMIC DNA]</scope>
    <source>
        <strain evidence="2 3">CCMP332</strain>
    </source>
</reference>
<feature type="region of interest" description="Disordered" evidence="1">
    <location>
        <begin position="78"/>
        <end position="98"/>
    </location>
</feature>
<comment type="caution">
    <text evidence="2">The sequence shown here is derived from an EMBL/GenBank/DDBJ whole genome shotgun (WGS) entry which is preliminary data.</text>
</comment>
<feature type="region of interest" description="Disordered" evidence="1">
    <location>
        <begin position="1"/>
        <end position="20"/>
    </location>
</feature>
<dbReference type="Proteomes" id="UP001516023">
    <property type="component" value="Unassembled WGS sequence"/>
</dbReference>
<evidence type="ECO:0000256" key="1">
    <source>
        <dbReference type="SAM" id="MobiDB-lite"/>
    </source>
</evidence>
<organism evidence="2 3">
    <name type="scientific">Cyclotella cryptica</name>
    <dbReference type="NCBI Taxonomy" id="29204"/>
    <lineage>
        <taxon>Eukaryota</taxon>
        <taxon>Sar</taxon>
        <taxon>Stramenopiles</taxon>
        <taxon>Ochrophyta</taxon>
        <taxon>Bacillariophyta</taxon>
        <taxon>Coscinodiscophyceae</taxon>
        <taxon>Thalassiosirophycidae</taxon>
        <taxon>Stephanodiscales</taxon>
        <taxon>Stephanodiscaceae</taxon>
        <taxon>Cyclotella</taxon>
    </lineage>
</organism>
<feature type="compositionally biased region" description="Polar residues" evidence="1">
    <location>
        <begin position="34"/>
        <end position="52"/>
    </location>
</feature>